<gene>
    <name evidence="1" type="ORF">AArcMg_2474</name>
</gene>
<dbReference type="AlphaFoldDB" id="A0A346PSH1"/>
<keyword evidence="2" id="KW-1185">Reference proteome</keyword>
<proteinExistence type="predicted"/>
<dbReference type="EMBL" id="CP027033">
    <property type="protein sequence ID" value="AXR82466.1"/>
    <property type="molecule type" value="Genomic_DNA"/>
</dbReference>
<organism evidence="1 2">
    <name type="scientific">Natrarchaeobaculum sulfurireducens</name>
    <dbReference type="NCBI Taxonomy" id="2044521"/>
    <lineage>
        <taxon>Archaea</taxon>
        <taxon>Methanobacteriati</taxon>
        <taxon>Methanobacteriota</taxon>
        <taxon>Stenosarchaea group</taxon>
        <taxon>Halobacteria</taxon>
        <taxon>Halobacteriales</taxon>
        <taxon>Natrialbaceae</taxon>
        <taxon>Natrarchaeobaculum</taxon>
    </lineage>
</organism>
<name>A0A346PSH1_9EURY</name>
<dbReference type="Proteomes" id="UP000258613">
    <property type="component" value="Chromosome"/>
</dbReference>
<reference evidence="2" key="1">
    <citation type="submission" date="2018-02" db="EMBL/GenBank/DDBJ databases">
        <title>Phenotypic and genomic properties of facultatively anaerobic sulfur-reducing natronoarchaea from hypersaline soda lakes.</title>
        <authorList>
            <person name="Sorokin D.Y."/>
            <person name="Kublanov I.V."/>
            <person name="Roman P."/>
            <person name="Sinninghe Damste J.S."/>
            <person name="Golyshin P.N."/>
            <person name="Rojo D."/>
            <person name="Ciordia S."/>
            <person name="Mena M.D.C."/>
            <person name="Ferrer M."/>
            <person name="Messina E."/>
            <person name="Smedile F."/>
            <person name="La Spada G."/>
            <person name="La Cono V."/>
            <person name="Yakimov M.M."/>
        </authorList>
    </citation>
    <scope>NUCLEOTIDE SEQUENCE [LARGE SCALE GENOMIC DNA]</scope>
    <source>
        <strain evidence="2">AArc-Mg</strain>
    </source>
</reference>
<sequence>MPKVQLKSNGQYVVTVDKGLADAMDLAGADVEWSVASRNKLELQITSRGDDE</sequence>
<evidence type="ECO:0000313" key="1">
    <source>
        <dbReference type="EMBL" id="AXR82466.1"/>
    </source>
</evidence>
<accession>A0A346PSH1</accession>
<dbReference type="KEGG" id="nag:AArcMg_2474"/>
<protein>
    <submittedName>
        <fullName evidence="1">Uncharacterized protein</fullName>
    </submittedName>
</protein>
<evidence type="ECO:0000313" key="2">
    <source>
        <dbReference type="Proteomes" id="UP000258613"/>
    </source>
</evidence>